<dbReference type="GO" id="GO:0005975">
    <property type="term" value="P:carbohydrate metabolic process"/>
    <property type="evidence" value="ECO:0007669"/>
    <property type="project" value="InterPro"/>
</dbReference>
<dbReference type="InterPro" id="IPR051398">
    <property type="entry name" value="Polysacch_Deacetylase"/>
</dbReference>
<sequence length="286" mass="32541">MKKKWVWLLFFLLIVEVALASFIFLNPFKTKEVAKTSSSSTEVTALSTETSSTSKEKTKWIESDTEISFPILMYHSLTEPEGNSLKVPPAEFKEHMKWLKDNGYYTLTPEEAYIVLTENKKPAEKIVWVTLDDGYLNNYTEGFPILKDLKMKATISYITSKLGSSSYFDLAQMKEMAQSDTINIESHTVSHLDLNTLEDSHITSELKDSKAWFDKELSQNTSLLCYPAGRYDERVQRIAEEVGYKMAITTEPGYAKKSDGLFALKRVRISPGYDGNAFGEFVTSYQ</sequence>
<comment type="subcellular location">
    <subcellularLocation>
        <location evidence="1">Secreted</location>
    </subcellularLocation>
</comment>
<keyword evidence="5" id="KW-1185">Reference proteome</keyword>
<dbReference type="CDD" id="cd10918">
    <property type="entry name" value="CE4_NodB_like_5s_6s"/>
    <property type="match status" value="1"/>
</dbReference>
<organism evidence="4 5">
    <name type="scientific">Vagococcus hydrophili</name>
    <dbReference type="NCBI Taxonomy" id="2714947"/>
    <lineage>
        <taxon>Bacteria</taxon>
        <taxon>Bacillati</taxon>
        <taxon>Bacillota</taxon>
        <taxon>Bacilli</taxon>
        <taxon>Lactobacillales</taxon>
        <taxon>Enterococcaceae</taxon>
        <taxon>Vagococcus</taxon>
    </lineage>
</organism>
<gene>
    <name evidence="4" type="ORF">G7082_11310</name>
</gene>
<protein>
    <submittedName>
        <fullName evidence="4">Polysaccharide deacetylase family protein</fullName>
    </submittedName>
</protein>
<dbReference type="SUPFAM" id="SSF88713">
    <property type="entry name" value="Glycoside hydrolase/deacetylase"/>
    <property type="match status" value="1"/>
</dbReference>
<evidence type="ECO:0000256" key="1">
    <source>
        <dbReference type="ARBA" id="ARBA00004613"/>
    </source>
</evidence>
<evidence type="ECO:0000256" key="2">
    <source>
        <dbReference type="ARBA" id="ARBA00022729"/>
    </source>
</evidence>
<dbReference type="GO" id="GO:0016810">
    <property type="term" value="F:hydrolase activity, acting on carbon-nitrogen (but not peptide) bonds"/>
    <property type="evidence" value="ECO:0007669"/>
    <property type="project" value="InterPro"/>
</dbReference>
<dbReference type="PROSITE" id="PS51677">
    <property type="entry name" value="NODB"/>
    <property type="match status" value="1"/>
</dbReference>
<keyword evidence="2" id="KW-0732">Signal</keyword>
<feature type="domain" description="NodB homology" evidence="3">
    <location>
        <begin position="125"/>
        <end position="286"/>
    </location>
</feature>
<proteinExistence type="predicted"/>
<accession>A0A6G8AVU4</accession>
<dbReference type="Pfam" id="PF01522">
    <property type="entry name" value="Polysacc_deac_1"/>
    <property type="match status" value="1"/>
</dbReference>
<name>A0A6G8AVU4_9ENTE</name>
<dbReference type="InterPro" id="IPR002509">
    <property type="entry name" value="NODB_dom"/>
</dbReference>
<evidence type="ECO:0000313" key="5">
    <source>
        <dbReference type="Proteomes" id="UP000501747"/>
    </source>
</evidence>
<dbReference type="PANTHER" id="PTHR34216:SF3">
    <property type="entry name" value="POLY-BETA-1,6-N-ACETYL-D-GLUCOSAMINE N-DEACETYLASE"/>
    <property type="match status" value="1"/>
</dbReference>
<dbReference type="PANTHER" id="PTHR34216">
    <property type="match status" value="1"/>
</dbReference>
<dbReference type="KEGG" id="vhy:G7082_11310"/>
<dbReference type="InterPro" id="IPR011330">
    <property type="entry name" value="Glyco_hydro/deAcase_b/a-brl"/>
</dbReference>
<dbReference type="EMBL" id="CP049887">
    <property type="protein sequence ID" value="QIL49033.1"/>
    <property type="molecule type" value="Genomic_DNA"/>
</dbReference>
<dbReference type="AlphaFoldDB" id="A0A6G8AVU4"/>
<evidence type="ECO:0000259" key="3">
    <source>
        <dbReference type="PROSITE" id="PS51677"/>
    </source>
</evidence>
<dbReference type="Proteomes" id="UP000501747">
    <property type="component" value="Chromosome"/>
</dbReference>
<dbReference type="GO" id="GO:0005576">
    <property type="term" value="C:extracellular region"/>
    <property type="evidence" value="ECO:0007669"/>
    <property type="project" value="UniProtKB-SubCell"/>
</dbReference>
<dbReference type="Gene3D" id="3.20.20.370">
    <property type="entry name" value="Glycoside hydrolase/deacetylase"/>
    <property type="match status" value="1"/>
</dbReference>
<reference evidence="4 5" key="1">
    <citation type="submission" date="2020-03" db="EMBL/GenBank/DDBJ databases">
        <title>Vagococcus sp. nov., isolated from beetles.</title>
        <authorList>
            <person name="Hyun D.-W."/>
            <person name="Bae J.-W."/>
        </authorList>
    </citation>
    <scope>NUCLEOTIDE SEQUENCE [LARGE SCALE GENOMIC DNA]</scope>
    <source>
        <strain evidence="4 5">HDW17B</strain>
    </source>
</reference>
<evidence type="ECO:0000313" key="4">
    <source>
        <dbReference type="EMBL" id="QIL49033.1"/>
    </source>
</evidence>
<dbReference type="RefSeq" id="WP_166035162.1">
    <property type="nucleotide sequence ID" value="NZ_CP049887.1"/>
</dbReference>